<gene>
    <name evidence="2" type="ORF">E3T48_06440</name>
</gene>
<dbReference type="RefSeq" id="WP_134523010.1">
    <property type="nucleotide sequence ID" value="NZ_SOHH01000056.1"/>
</dbReference>
<dbReference type="InterPro" id="IPR041527">
    <property type="entry name" value="YhcG_N"/>
</dbReference>
<dbReference type="PANTHER" id="PTHR30547">
    <property type="entry name" value="UNCHARACTERIZED PROTEIN YHCG-RELATED"/>
    <property type="match status" value="1"/>
</dbReference>
<dbReference type="Proteomes" id="UP000298313">
    <property type="component" value="Unassembled WGS sequence"/>
</dbReference>
<dbReference type="OrthoDB" id="9801263at2"/>
<keyword evidence="3" id="KW-1185">Reference proteome</keyword>
<dbReference type="InterPro" id="IPR053148">
    <property type="entry name" value="PD-DEXK-like_domain"/>
</dbReference>
<feature type="domain" description="YhcG N-terminal" evidence="1">
    <location>
        <begin position="29"/>
        <end position="134"/>
    </location>
</feature>
<proteinExistence type="predicted"/>
<accession>A0A4R9BC58</accession>
<name>A0A4R9BC58_9MICO</name>
<dbReference type="EMBL" id="SOHH01000056">
    <property type="protein sequence ID" value="TFD79204.1"/>
    <property type="molecule type" value="Genomic_DNA"/>
</dbReference>
<evidence type="ECO:0000313" key="3">
    <source>
        <dbReference type="Proteomes" id="UP000298313"/>
    </source>
</evidence>
<protein>
    <submittedName>
        <fullName evidence="2">DUF1016 family protein</fullName>
    </submittedName>
</protein>
<dbReference type="Pfam" id="PF17761">
    <property type="entry name" value="DUF1016_N"/>
    <property type="match status" value="1"/>
</dbReference>
<dbReference type="PANTHER" id="PTHR30547:SF0">
    <property type="entry name" value="BLR8175 PROTEIN"/>
    <property type="match status" value="1"/>
</dbReference>
<dbReference type="AlphaFoldDB" id="A0A4R9BC58"/>
<evidence type="ECO:0000259" key="1">
    <source>
        <dbReference type="Pfam" id="PF17761"/>
    </source>
</evidence>
<sequence length="136" mass="15671">MIEDDPAEFPKVPARSTMPDWYPSLLASVTHEVSRGQRRAISGANREVVEAYWNIGNQLVAREKLAGWGAKVVTRLAADLREKYPTLRGFSPRNLRYMKRFAEVWPEMLQQPVATLPWGHNIILIEKLRSNDEQRN</sequence>
<evidence type="ECO:0000313" key="2">
    <source>
        <dbReference type="EMBL" id="TFD79204.1"/>
    </source>
</evidence>
<comment type="caution">
    <text evidence="2">The sequence shown here is derived from an EMBL/GenBank/DDBJ whole genome shotgun (WGS) entry which is preliminary data.</text>
</comment>
<organism evidence="2 3">
    <name type="scientific">Cryobacterium fucosi</name>
    <dbReference type="NCBI Taxonomy" id="1259157"/>
    <lineage>
        <taxon>Bacteria</taxon>
        <taxon>Bacillati</taxon>
        <taxon>Actinomycetota</taxon>
        <taxon>Actinomycetes</taxon>
        <taxon>Micrococcales</taxon>
        <taxon>Microbacteriaceae</taxon>
        <taxon>Cryobacterium</taxon>
    </lineage>
</organism>
<reference evidence="2 3" key="1">
    <citation type="submission" date="2019-03" db="EMBL/GenBank/DDBJ databases">
        <title>Genomics of glacier-inhabiting Cryobacterium strains.</title>
        <authorList>
            <person name="Liu Q."/>
            <person name="Xin Y.-H."/>
        </authorList>
    </citation>
    <scope>NUCLEOTIDE SEQUENCE [LARGE SCALE GENOMIC DNA]</scope>
    <source>
        <strain evidence="2 3">Hh4</strain>
    </source>
</reference>